<keyword evidence="10" id="KW-1185">Reference proteome</keyword>
<evidence type="ECO:0000313" key="10">
    <source>
        <dbReference type="Proteomes" id="UP001221189"/>
    </source>
</evidence>
<evidence type="ECO:0000256" key="4">
    <source>
        <dbReference type="ARBA" id="ARBA00022692"/>
    </source>
</evidence>
<feature type="domain" description="ABC3 transporter permease C-terminal" evidence="8">
    <location>
        <begin position="275"/>
        <end position="392"/>
    </location>
</feature>
<dbReference type="Proteomes" id="UP001221189">
    <property type="component" value="Unassembled WGS sequence"/>
</dbReference>
<dbReference type="RefSeq" id="WP_273602446.1">
    <property type="nucleotide sequence ID" value="NZ_JAQQXT010000022.1"/>
</dbReference>
<dbReference type="PANTHER" id="PTHR30489">
    <property type="entry name" value="LIPOPROTEIN-RELEASING SYSTEM TRANSMEMBRANE PROTEIN LOLE"/>
    <property type="match status" value="1"/>
</dbReference>
<feature type="transmembrane region" description="Helical" evidence="7">
    <location>
        <begin position="670"/>
        <end position="688"/>
    </location>
</feature>
<comment type="caution">
    <text evidence="9">The sequence shown here is derived from an EMBL/GenBank/DDBJ whole genome shotgun (WGS) entry which is preliminary data.</text>
</comment>
<organism evidence="9 10">
    <name type="scientific">Roseateles albus</name>
    <dbReference type="NCBI Taxonomy" id="2987525"/>
    <lineage>
        <taxon>Bacteria</taxon>
        <taxon>Pseudomonadati</taxon>
        <taxon>Pseudomonadota</taxon>
        <taxon>Betaproteobacteria</taxon>
        <taxon>Burkholderiales</taxon>
        <taxon>Sphaerotilaceae</taxon>
        <taxon>Roseateles</taxon>
    </lineage>
</organism>
<feature type="transmembrane region" description="Helical" evidence="7">
    <location>
        <begin position="760"/>
        <end position="783"/>
    </location>
</feature>
<gene>
    <name evidence="9" type="ORF">PRZ03_23005</name>
</gene>
<reference evidence="9 10" key="1">
    <citation type="submission" date="2022-10" db="EMBL/GenBank/DDBJ databases">
        <title>Paucibacter sp. hw1 Genome sequencing.</title>
        <authorList>
            <person name="Park S."/>
        </authorList>
    </citation>
    <scope>NUCLEOTIDE SEQUENCE [LARGE SCALE GENOMIC DNA]</scope>
    <source>
        <strain evidence="10">hw1</strain>
    </source>
</reference>
<dbReference type="Pfam" id="PF02687">
    <property type="entry name" value="FtsX"/>
    <property type="match status" value="2"/>
</dbReference>
<protein>
    <submittedName>
        <fullName evidence="9">FtsX-like permease family protein</fullName>
    </submittedName>
</protein>
<evidence type="ECO:0000256" key="1">
    <source>
        <dbReference type="ARBA" id="ARBA00004651"/>
    </source>
</evidence>
<feature type="transmembrane region" description="Helical" evidence="7">
    <location>
        <begin position="718"/>
        <end position="740"/>
    </location>
</feature>
<name>A0ABT5KKH6_9BURK</name>
<accession>A0ABT5KKH6</accession>
<feature type="transmembrane region" description="Helical" evidence="7">
    <location>
        <begin position="447"/>
        <end position="466"/>
    </location>
</feature>
<keyword evidence="4 7" id="KW-0812">Transmembrane</keyword>
<evidence type="ECO:0000256" key="5">
    <source>
        <dbReference type="ARBA" id="ARBA00022989"/>
    </source>
</evidence>
<feature type="domain" description="ABC3 transporter permease C-terminal" evidence="8">
    <location>
        <begin position="674"/>
        <end position="787"/>
    </location>
</feature>
<keyword evidence="3" id="KW-1003">Cell membrane</keyword>
<evidence type="ECO:0000256" key="7">
    <source>
        <dbReference type="SAM" id="Phobius"/>
    </source>
</evidence>
<evidence type="ECO:0000256" key="2">
    <source>
        <dbReference type="ARBA" id="ARBA00005236"/>
    </source>
</evidence>
<sequence>MRALDRKLLRDLRLLWSQALTIALVVASAVGGFITSLSAVDSLAAARDEFYAEAHFADLFVDLKRAPLAVQQQLQELPGVQAVQTTLEQMVRVEIAGLPDPIIGRLIGLELRQGKQQDQNLNRVSLRSGRWLSRDQSGDKAIEVLVSQAFAQARGLKPGDKLSALINGRQRELVMVGAALSPEYVFAGLQGMPDMRGFGVFWLDREQLAAAYDMRGAFNRVAVKLAPGASEPGLIAQLNSRLGPYGGADAHGRADQPSHAMLDNEIKEQHVMGSVLPAIFLGVAAFLLNVVLSRLVATQREQVAALKALGYPNFEIASHYLRLVLLITLLGLLLGLVLGDWLGGQLTGLYAEFFQFPRFEHRLAPGLALIAGGASLLTAVLATLNALATVVRLAPAEAMRPAAPGRYRRSSLERLARWLGGGRVPTSSHVMLRMILRNMERRPWRSGLSIGGVAAAVAIVVMGNFFRDAIDYIIDTQFNLAMRSDVLMWLSEAGSDSAAHDLQRLPGVLAVESGRDVAVRLVNGHLSERVSIQGVAARPQLRRIIDVDGRETLPGRFGLVMTDRLADKLGLRVGDSVQVEVLEGDRRSLTLPLERTVREMMGLNAYAERRALNRWLGEGDVSNLFALALEGGSEAGLLSASKALPRVAGAFSKASLLRNMQDVSARNVRIMSGILTFFACVIAVGVVYNNARIALAERSWELASLRVLGFSRAEVSGLLLGELGLSIAVALPLGMWLGWALTHAVVGLLKSDQFLFPVVILPRTYALAGLVVVTAGVLSALVVRRHIDRLDMVAALKTRE</sequence>
<keyword evidence="5 7" id="KW-1133">Transmembrane helix</keyword>
<proteinExistence type="inferred from homology"/>
<comment type="subcellular location">
    <subcellularLocation>
        <location evidence="1">Cell membrane</location>
        <topology evidence="1">Multi-pass membrane protein</topology>
    </subcellularLocation>
</comment>
<evidence type="ECO:0000313" key="9">
    <source>
        <dbReference type="EMBL" id="MDC8774443.1"/>
    </source>
</evidence>
<evidence type="ECO:0000256" key="6">
    <source>
        <dbReference type="ARBA" id="ARBA00023136"/>
    </source>
</evidence>
<evidence type="ECO:0000259" key="8">
    <source>
        <dbReference type="Pfam" id="PF02687"/>
    </source>
</evidence>
<dbReference type="PANTHER" id="PTHR30489:SF0">
    <property type="entry name" value="LIPOPROTEIN-RELEASING SYSTEM TRANSMEMBRANE PROTEIN LOLE"/>
    <property type="match status" value="1"/>
</dbReference>
<dbReference type="InterPro" id="IPR003838">
    <property type="entry name" value="ABC3_permease_C"/>
</dbReference>
<feature type="transmembrane region" description="Helical" evidence="7">
    <location>
        <begin position="363"/>
        <end position="391"/>
    </location>
</feature>
<dbReference type="EMBL" id="JAQQXT010000022">
    <property type="protein sequence ID" value="MDC8774443.1"/>
    <property type="molecule type" value="Genomic_DNA"/>
</dbReference>
<evidence type="ECO:0000256" key="3">
    <source>
        <dbReference type="ARBA" id="ARBA00022475"/>
    </source>
</evidence>
<keyword evidence="6 7" id="KW-0472">Membrane</keyword>
<comment type="similarity">
    <text evidence="2">Belongs to the ABC-4 integral membrane protein family. LolC/E subfamily.</text>
</comment>
<dbReference type="InterPro" id="IPR051447">
    <property type="entry name" value="Lipoprotein-release_system"/>
</dbReference>
<feature type="transmembrane region" description="Helical" evidence="7">
    <location>
        <begin position="323"/>
        <end position="343"/>
    </location>
</feature>
<feature type="transmembrane region" description="Helical" evidence="7">
    <location>
        <begin position="271"/>
        <end position="292"/>
    </location>
</feature>